<evidence type="ECO:0000256" key="1">
    <source>
        <dbReference type="SAM" id="MobiDB-lite"/>
    </source>
</evidence>
<organism evidence="2 3">
    <name type="scientific">Holothuria leucospilota</name>
    <name type="common">Black long sea cucumber</name>
    <name type="synonym">Mertensiothuria leucospilota</name>
    <dbReference type="NCBI Taxonomy" id="206669"/>
    <lineage>
        <taxon>Eukaryota</taxon>
        <taxon>Metazoa</taxon>
        <taxon>Echinodermata</taxon>
        <taxon>Eleutherozoa</taxon>
        <taxon>Echinozoa</taxon>
        <taxon>Holothuroidea</taxon>
        <taxon>Aspidochirotacea</taxon>
        <taxon>Aspidochirotida</taxon>
        <taxon>Holothuriidae</taxon>
        <taxon>Holothuria</taxon>
    </lineage>
</organism>
<reference evidence="2" key="1">
    <citation type="submission" date="2021-10" db="EMBL/GenBank/DDBJ databases">
        <title>Tropical sea cucumber genome reveals ecological adaptation and Cuvierian tubules defense mechanism.</title>
        <authorList>
            <person name="Chen T."/>
        </authorList>
    </citation>
    <scope>NUCLEOTIDE SEQUENCE</scope>
    <source>
        <strain evidence="2">Nanhai2018</strain>
        <tissue evidence="2">Muscle</tissue>
    </source>
</reference>
<dbReference type="AlphaFoldDB" id="A0A9Q1C525"/>
<sequence>MTWKTARASPDRGNHPLVANDTNEDTTNEKDACAGCDELKDEVQTVTPLSTGICSKWQIYRYSTNDDITVENNESVTTEELSGESNM</sequence>
<gene>
    <name evidence="2" type="ORF">HOLleu_15702</name>
</gene>
<dbReference type="Proteomes" id="UP001152320">
    <property type="component" value="Chromosome 7"/>
</dbReference>
<dbReference type="EMBL" id="JAIZAY010000007">
    <property type="protein sequence ID" value="KAJ8038315.1"/>
    <property type="molecule type" value="Genomic_DNA"/>
</dbReference>
<keyword evidence="3" id="KW-1185">Reference proteome</keyword>
<evidence type="ECO:0000313" key="3">
    <source>
        <dbReference type="Proteomes" id="UP001152320"/>
    </source>
</evidence>
<name>A0A9Q1C525_HOLLE</name>
<evidence type="ECO:0000313" key="2">
    <source>
        <dbReference type="EMBL" id="KAJ8038315.1"/>
    </source>
</evidence>
<protein>
    <submittedName>
        <fullName evidence="2">Uncharacterized protein</fullName>
    </submittedName>
</protein>
<proteinExistence type="predicted"/>
<accession>A0A9Q1C525</accession>
<comment type="caution">
    <text evidence="2">The sequence shown here is derived from an EMBL/GenBank/DDBJ whole genome shotgun (WGS) entry which is preliminary data.</text>
</comment>
<feature type="region of interest" description="Disordered" evidence="1">
    <location>
        <begin position="1"/>
        <end position="27"/>
    </location>
</feature>